<keyword evidence="2" id="KW-1185">Reference proteome</keyword>
<dbReference type="EMBL" id="JASBWS010000005">
    <property type="protein sequence ID" value="KAJ9115591.1"/>
    <property type="molecule type" value="Genomic_DNA"/>
</dbReference>
<accession>A0ACC2WWR7</accession>
<proteinExistence type="predicted"/>
<reference evidence="1" key="1">
    <citation type="submission" date="2023-04" db="EMBL/GenBank/DDBJ databases">
        <title>Draft Genome sequencing of Naganishia species isolated from polar environments using Oxford Nanopore Technology.</title>
        <authorList>
            <person name="Leo P."/>
            <person name="Venkateswaran K."/>
        </authorList>
    </citation>
    <scope>NUCLEOTIDE SEQUENCE</scope>
    <source>
        <strain evidence="1">MNA-CCFEE 5262</strain>
    </source>
</reference>
<evidence type="ECO:0000313" key="2">
    <source>
        <dbReference type="Proteomes" id="UP001230649"/>
    </source>
</evidence>
<protein>
    <submittedName>
        <fullName evidence="1">Uncharacterized protein</fullName>
    </submittedName>
</protein>
<gene>
    <name evidence="1" type="ORF">QFC20_000916</name>
</gene>
<dbReference type="Proteomes" id="UP001230649">
    <property type="component" value="Unassembled WGS sequence"/>
</dbReference>
<sequence>MDSFTFRNDYEPPAAFQSKPPTHGETPPETYDFNFNGGPVSILASSKVTLVPFVPAWHAAHYAHHLEGDEELVKWMPYVPNPAHGVEAVLECYEKYLRAMPGCIIFAVFDTSGKTSAEPVIAGKLPLPDWHPPMKSFAGVMGLLNTDREHLTTEIGHIVILRHAQRTHVSSHAIGLLLHYALDHPYLQTPASAASTQPDPEGDVQPLQAPFSASAAGQPPRGLGLRRCQWQCHHLNQPSSRAAQRMGFKEEGLIRMQRIVATGNETGRKNDGGFTGSRTSWMGSVTWKDWEEGGVRDLVDKQMNREI</sequence>
<organism evidence="1 2">
    <name type="scientific">Naganishia adeliensis</name>
    <dbReference type="NCBI Taxonomy" id="92952"/>
    <lineage>
        <taxon>Eukaryota</taxon>
        <taxon>Fungi</taxon>
        <taxon>Dikarya</taxon>
        <taxon>Basidiomycota</taxon>
        <taxon>Agaricomycotina</taxon>
        <taxon>Tremellomycetes</taxon>
        <taxon>Filobasidiales</taxon>
        <taxon>Filobasidiaceae</taxon>
        <taxon>Naganishia</taxon>
    </lineage>
</organism>
<evidence type="ECO:0000313" key="1">
    <source>
        <dbReference type="EMBL" id="KAJ9115591.1"/>
    </source>
</evidence>
<comment type="caution">
    <text evidence="1">The sequence shown here is derived from an EMBL/GenBank/DDBJ whole genome shotgun (WGS) entry which is preliminary data.</text>
</comment>
<name>A0ACC2WWR7_9TREE</name>